<dbReference type="CDD" id="cd01557">
    <property type="entry name" value="BCAT_beta_family"/>
    <property type="match status" value="1"/>
</dbReference>
<keyword evidence="6 17" id="KW-0032">Aminotransferase</keyword>
<evidence type="ECO:0000256" key="1">
    <source>
        <dbReference type="ARBA" id="ARBA00001933"/>
    </source>
</evidence>
<dbReference type="GO" id="GO:0009098">
    <property type="term" value="P:L-leucine biosynthetic process"/>
    <property type="evidence" value="ECO:0007669"/>
    <property type="project" value="UniProtKB-UniPathway"/>
</dbReference>
<evidence type="ECO:0000256" key="2">
    <source>
        <dbReference type="ARBA" id="ARBA00004824"/>
    </source>
</evidence>
<dbReference type="Pfam" id="PF01063">
    <property type="entry name" value="Aminotran_4"/>
    <property type="match status" value="1"/>
</dbReference>
<evidence type="ECO:0000256" key="13">
    <source>
        <dbReference type="ARBA" id="ARBA00049229"/>
    </source>
</evidence>
<dbReference type="EMBL" id="PDJE01000001">
    <property type="protein sequence ID" value="PFG31575.1"/>
    <property type="molecule type" value="Genomic_DNA"/>
</dbReference>
<accession>A0A2A9DZL8</accession>
<protein>
    <recommendedName>
        <fullName evidence="17">Branched-chain-amino-acid aminotransferase</fullName>
        <ecNumber evidence="17">2.6.1.42</ecNumber>
    </recommendedName>
</protein>
<evidence type="ECO:0000256" key="5">
    <source>
        <dbReference type="ARBA" id="ARBA00009320"/>
    </source>
</evidence>
<gene>
    <name evidence="18" type="ORF">ATJ78_2548</name>
</gene>
<dbReference type="NCBIfam" id="NF009897">
    <property type="entry name" value="PRK13357.1"/>
    <property type="match status" value="1"/>
</dbReference>
<dbReference type="PANTHER" id="PTHR11825">
    <property type="entry name" value="SUBGROUP IIII AMINOTRANSFERASE"/>
    <property type="match status" value="1"/>
</dbReference>
<comment type="caution">
    <text evidence="18">The sequence shown here is derived from an EMBL/GenBank/DDBJ whole genome shotgun (WGS) entry which is preliminary data.</text>
</comment>
<feature type="modified residue" description="N6-(pyridoxal phosphate)lysine" evidence="14">
    <location>
        <position position="207"/>
    </location>
</feature>
<evidence type="ECO:0000256" key="8">
    <source>
        <dbReference type="ARBA" id="ARBA00022679"/>
    </source>
</evidence>
<dbReference type="GO" id="GO:0052656">
    <property type="term" value="F:L-isoleucine-2-oxoglutarate transaminase activity"/>
    <property type="evidence" value="ECO:0007669"/>
    <property type="project" value="RHEA"/>
</dbReference>
<dbReference type="EC" id="2.6.1.42" evidence="17"/>
<dbReference type="UniPathway" id="UPA00049">
    <property type="reaction ID" value="UER00062"/>
</dbReference>
<evidence type="ECO:0000256" key="9">
    <source>
        <dbReference type="ARBA" id="ARBA00022898"/>
    </source>
</evidence>
<keyword evidence="10 17" id="KW-0100">Branched-chain amino acid biosynthesis</keyword>
<keyword evidence="19" id="KW-1185">Reference proteome</keyword>
<dbReference type="Proteomes" id="UP000221369">
    <property type="component" value="Unassembled WGS sequence"/>
</dbReference>
<dbReference type="InterPro" id="IPR043132">
    <property type="entry name" value="BCAT-like_C"/>
</dbReference>
<dbReference type="InterPro" id="IPR033939">
    <property type="entry name" value="BCAT_family"/>
</dbReference>
<dbReference type="SUPFAM" id="SSF56752">
    <property type="entry name" value="D-aminoacid aminotransferase-like PLP-dependent enzymes"/>
    <property type="match status" value="1"/>
</dbReference>
<dbReference type="GO" id="GO:0009099">
    <property type="term" value="P:L-valine biosynthetic process"/>
    <property type="evidence" value="ECO:0007669"/>
    <property type="project" value="UniProtKB-UniPathway"/>
</dbReference>
<keyword evidence="7 17" id="KW-0028">Amino-acid biosynthesis</keyword>
<evidence type="ECO:0000256" key="12">
    <source>
        <dbReference type="ARBA" id="ARBA00048798"/>
    </source>
</evidence>
<comment type="pathway">
    <text evidence="2">Amino-acid biosynthesis; L-isoleucine biosynthesis; L-isoleucine from 2-oxobutanoate: step 4/4.</text>
</comment>
<evidence type="ECO:0000256" key="17">
    <source>
        <dbReference type="RuleBase" id="RU004517"/>
    </source>
</evidence>
<name>A0A2A9DZL8_9MICO</name>
<dbReference type="PANTHER" id="PTHR11825:SF44">
    <property type="entry name" value="BRANCHED-CHAIN-AMINO-ACID AMINOTRANSFERASE"/>
    <property type="match status" value="1"/>
</dbReference>
<evidence type="ECO:0000256" key="4">
    <source>
        <dbReference type="ARBA" id="ARBA00005072"/>
    </source>
</evidence>
<evidence type="ECO:0000256" key="10">
    <source>
        <dbReference type="ARBA" id="ARBA00023304"/>
    </source>
</evidence>
<comment type="catalytic activity">
    <reaction evidence="13 17">
        <text>L-leucine + 2-oxoglutarate = 4-methyl-2-oxopentanoate + L-glutamate</text>
        <dbReference type="Rhea" id="RHEA:18321"/>
        <dbReference type="ChEBI" id="CHEBI:16810"/>
        <dbReference type="ChEBI" id="CHEBI:17865"/>
        <dbReference type="ChEBI" id="CHEBI:29985"/>
        <dbReference type="ChEBI" id="CHEBI:57427"/>
        <dbReference type="EC" id="2.6.1.42"/>
    </reaction>
</comment>
<dbReference type="GO" id="GO:0009097">
    <property type="term" value="P:isoleucine biosynthetic process"/>
    <property type="evidence" value="ECO:0007669"/>
    <property type="project" value="UniProtKB-UniPathway"/>
</dbReference>
<dbReference type="Gene3D" id="3.20.10.10">
    <property type="entry name" value="D-amino Acid Aminotransferase, subunit A, domain 2"/>
    <property type="match status" value="1"/>
</dbReference>
<dbReference type="InterPro" id="IPR001544">
    <property type="entry name" value="Aminotrans_IV"/>
</dbReference>
<comment type="similarity">
    <text evidence="5 15">Belongs to the class-IV pyridoxal-phosphate-dependent aminotransferase family.</text>
</comment>
<proteinExistence type="inferred from homology"/>
<organism evidence="18 19">
    <name type="scientific">Paramicrobacterium agarici</name>
    <dbReference type="NCBI Taxonomy" id="630514"/>
    <lineage>
        <taxon>Bacteria</taxon>
        <taxon>Bacillati</taxon>
        <taxon>Actinomycetota</taxon>
        <taxon>Actinomycetes</taxon>
        <taxon>Micrococcales</taxon>
        <taxon>Microbacteriaceae</taxon>
        <taxon>Paramicrobacterium</taxon>
    </lineage>
</organism>
<dbReference type="UniPathway" id="UPA00047">
    <property type="reaction ID" value="UER00058"/>
</dbReference>
<evidence type="ECO:0000256" key="6">
    <source>
        <dbReference type="ARBA" id="ARBA00022576"/>
    </source>
</evidence>
<comment type="pathway">
    <text evidence="3">Amino-acid biosynthesis; L-valine biosynthesis; L-valine from pyruvate: step 4/4.</text>
</comment>
<comment type="cofactor">
    <cofactor evidence="1 16">
        <name>pyridoxal 5'-phosphate</name>
        <dbReference type="ChEBI" id="CHEBI:597326"/>
    </cofactor>
</comment>
<evidence type="ECO:0000256" key="15">
    <source>
        <dbReference type="RuleBase" id="RU004106"/>
    </source>
</evidence>
<evidence type="ECO:0000256" key="11">
    <source>
        <dbReference type="ARBA" id="ARBA00048212"/>
    </source>
</evidence>
<evidence type="ECO:0000256" key="7">
    <source>
        <dbReference type="ARBA" id="ARBA00022605"/>
    </source>
</evidence>
<dbReference type="PROSITE" id="PS00770">
    <property type="entry name" value="AA_TRANSFER_CLASS_4"/>
    <property type="match status" value="1"/>
</dbReference>
<evidence type="ECO:0000256" key="16">
    <source>
        <dbReference type="RuleBase" id="RU004516"/>
    </source>
</evidence>
<dbReference type="PIRSF" id="PIRSF006468">
    <property type="entry name" value="BCAT1"/>
    <property type="match status" value="1"/>
</dbReference>
<comment type="catalytic activity">
    <reaction evidence="12 17">
        <text>L-isoleucine + 2-oxoglutarate = (S)-3-methyl-2-oxopentanoate + L-glutamate</text>
        <dbReference type="Rhea" id="RHEA:24801"/>
        <dbReference type="ChEBI" id="CHEBI:16810"/>
        <dbReference type="ChEBI" id="CHEBI:29985"/>
        <dbReference type="ChEBI" id="CHEBI:35146"/>
        <dbReference type="ChEBI" id="CHEBI:58045"/>
        <dbReference type="EC" id="2.6.1.42"/>
    </reaction>
</comment>
<keyword evidence="8 17" id="KW-0808">Transferase</keyword>
<evidence type="ECO:0000313" key="19">
    <source>
        <dbReference type="Proteomes" id="UP000221369"/>
    </source>
</evidence>
<dbReference type="UniPathway" id="UPA00048">
    <property type="reaction ID" value="UER00073"/>
</dbReference>
<comment type="catalytic activity">
    <reaction evidence="11 17">
        <text>L-valine + 2-oxoglutarate = 3-methyl-2-oxobutanoate + L-glutamate</text>
        <dbReference type="Rhea" id="RHEA:24813"/>
        <dbReference type="ChEBI" id="CHEBI:11851"/>
        <dbReference type="ChEBI" id="CHEBI:16810"/>
        <dbReference type="ChEBI" id="CHEBI:29985"/>
        <dbReference type="ChEBI" id="CHEBI:57762"/>
        <dbReference type="EC" id="2.6.1.42"/>
    </reaction>
</comment>
<reference evidence="18 19" key="1">
    <citation type="submission" date="2017-10" db="EMBL/GenBank/DDBJ databases">
        <title>Sequencing the genomes of 1000 actinobacteria strains.</title>
        <authorList>
            <person name="Klenk H.-P."/>
        </authorList>
    </citation>
    <scope>NUCLEOTIDE SEQUENCE [LARGE SCALE GENOMIC DNA]</scope>
    <source>
        <strain evidence="18 19">DSM 21798</strain>
    </source>
</reference>
<sequence length="369" mass="39982">MTITTDDRSLAFARRLATTPAPEQRRENILADPGFGSHFTDHMVAIDWTEEAGWHDARLQPYGPIALQPASAVLHYGQEVFEGLKAYRHDDGSIWTFRPEKNAERLRSSARRLALPELGTADFLASLSELVVADRHWVPAGAERSLYLRPFIIANETFIGVRPAHAASYFVIASPAGPYFESGVRPVSIWISTEHARTARGGTGDAKCGGNYAASLLPQQEAMRNGCAQVLFADAETGTRVDEAGSMNLFAVTRDGALITPAASGSILEGITRDSVIQLARDQQIRVDERDVFVDELCDGLATGEITEIFATGTAAAITPIGQLKSPAGSWGSVDAATGPVTRALRDELTGIQHGRVEDRHGWLYRLDA</sequence>
<comment type="pathway">
    <text evidence="4">Amino-acid biosynthesis; L-leucine biosynthesis; L-leucine from 3-methyl-2-oxobutanoate: step 4/4.</text>
</comment>
<dbReference type="InterPro" id="IPR036038">
    <property type="entry name" value="Aminotransferase-like"/>
</dbReference>
<dbReference type="NCBIfam" id="TIGR01123">
    <property type="entry name" value="ilvE_II"/>
    <property type="match status" value="1"/>
</dbReference>
<dbReference type="InterPro" id="IPR005786">
    <property type="entry name" value="B_amino_transII"/>
</dbReference>
<dbReference type="InterPro" id="IPR043131">
    <property type="entry name" value="BCAT-like_N"/>
</dbReference>
<dbReference type="Gene3D" id="3.30.470.10">
    <property type="match status" value="1"/>
</dbReference>
<keyword evidence="9 16" id="KW-0663">Pyridoxal phosphate</keyword>
<evidence type="ECO:0000313" key="18">
    <source>
        <dbReference type="EMBL" id="PFG31575.1"/>
    </source>
</evidence>
<dbReference type="GO" id="GO:0052654">
    <property type="term" value="F:L-leucine-2-oxoglutarate transaminase activity"/>
    <property type="evidence" value="ECO:0007669"/>
    <property type="project" value="RHEA"/>
</dbReference>
<evidence type="ECO:0000256" key="14">
    <source>
        <dbReference type="PIRSR" id="PIRSR006468-1"/>
    </source>
</evidence>
<evidence type="ECO:0000256" key="3">
    <source>
        <dbReference type="ARBA" id="ARBA00004931"/>
    </source>
</evidence>
<dbReference type="InterPro" id="IPR018300">
    <property type="entry name" value="Aminotrans_IV_CS"/>
</dbReference>
<dbReference type="AlphaFoldDB" id="A0A2A9DZL8"/>
<dbReference type="GO" id="GO:0052655">
    <property type="term" value="F:L-valine-2-oxoglutarate transaminase activity"/>
    <property type="evidence" value="ECO:0007669"/>
    <property type="project" value="RHEA"/>
</dbReference>